<reference evidence="2 3" key="1">
    <citation type="submission" date="2018-11" db="EMBL/GenBank/DDBJ databases">
        <authorList>
            <person name="Na S.W."/>
            <person name="Baik M."/>
        </authorList>
    </citation>
    <scope>NUCLEOTIDE SEQUENCE [LARGE SCALE GENOMIC DNA]</scope>
    <source>
        <strain evidence="2 3">E39</strain>
    </source>
</reference>
<gene>
    <name evidence="2" type="ORF">C7Y71_007275</name>
</gene>
<dbReference type="OrthoDB" id="1081538at2"/>
<accession>A0A5P8E735</accession>
<keyword evidence="1" id="KW-0732">Signal</keyword>
<proteinExistence type="predicted"/>
<dbReference type="AlphaFoldDB" id="A0A5P8E735"/>
<organism evidence="2 3">
    <name type="scientific">Pseudoprevotella muciniphila</name>
    <dbReference type="NCBI Taxonomy" id="2133944"/>
    <lineage>
        <taxon>Bacteria</taxon>
        <taxon>Pseudomonadati</taxon>
        <taxon>Bacteroidota</taxon>
        <taxon>Bacteroidia</taxon>
        <taxon>Bacteroidales</taxon>
        <taxon>Prevotellaceae</taxon>
        <taxon>Pseudoprevotella</taxon>
    </lineage>
</organism>
<feature type="chain" id="PRO_5024284789" evidence="1">
    <location>
        <begin position="22"/>
        <end position="229"/>
    </location>
</feature>
<dbReference type="KEGG" id="alq:C7Y71_007275"/>
<keyword evidence="3" id="KW-1185">Reference proteome</keyword>
<evidence type="ECO:0000256" key="1">
    <source>
        <dbReference type="SAM" id="SignalP"/>
    </source>
</evidence>
<dbReference type="RefSeq" id="WP_111898275.1">
    <property type="nucleotide sequence ID" value="NZ_CP033459.1"/>
</dbReference>
<evidence type="ECO:0000313" key="3">
    <source>
        <dbReference type="Proteomes" id="UP000249375"/>
    </source>
</evidence>
<feature type="signal peptide" evidence="1">
    <location>
        <begin position="1"/>
        <end position="21"/>
    </location>
</feature>
<evidence type="ECO:0000313" key="2">
    <source>
        <dbReference type="EMBL" id="QFQ12835.1"/>
    </source>
</evidence>
<name>A0A5P8E735_9BACT</name>
<dbReference type="EMBL" id="CP033459">
    <property type="protein sequence ID" value="QFQ12835.1"/>
    <property type="molecule type" value="Genomic_DNA"/>
</dbReference>
<sequence length="229" mass="26416">MNKTKQYALLFLALLTLSAYSSKDNLNTDPTDIENGWRTKTIVVQNGGKTPTVMQLLRAFNAVWHTDAADIIISTAGDKEDFIEEWYEGQSPVFVDNIDYCTAWYNPDGTDGQRLACRTYQRKNGHMLFAVRIGQAKPGQKAFCCFYDYNPKKQTLTPEDEPYKDLKRKSQHSVLNYYLGEKYDQTVIVEEILEDGNSWYHHYAWNGKKHVFHHVGEDSYGPDDEGYDE</sequence>
<protein>
    <submittedName>
        <fullName evidence="2">Uncharacterized protein</fullName>
    </submittedName>
</protein>
<dbReference type="Proteomes" id="UP000249375">
    <property type="component" value="Chromosome"/>
</dbReference>